<dbReference type="PANTHER" id="PTHR43245:SF51">
    <property type="entry name" value="SHORT CHAIN DEHYDROGENASE_REDUCTASE FAMILY 42E, MEMBER 2"/>
    <property type="match status" value="1"/>
</dbReference>
<feature type="compositionally biased region" description="Low complexity" evidence="3">
    <location>
        <begin position="377"/>
        <end position="413"/>
    </location>
</feature>
<evidence type="ECO:0000256" key="2">
    <source>
        <dbReference type="ARBA" id="ARBA00023002"/>
    </source>
</evidence>
<evidence type="ECO:0000256" key="3">
    <source>
        <dbReference type="SAM" id="MobiDB-lite"/>
    </source>
</evidence>
<evidence type="ECO:0000313" key="5">
    <source>
        <dbReference type="EMBL" id="WIA21003.1"/>
    </source>
</evidence>
<proteinExistence type="inferred from homology"/>
<dbReference type="Pfam" id="PF01073">
    <property type="entry name" value="3Beta_HSD"/>
    <property type="match status" value="2"/>
</dbReference>
<evidence type="ECO:0000256" key="1">
    <source>
        <dbReference type="ARBA" id="ARBA00009219"/>
    </source>
</evidence>
<evidence type="ECO:0000313" key="6">
    <source>
        <dbReference type="Proteomes" id="UP001244341"/>
    </source>
</evidence>
<dbReference type="InterPro" id="IPR036291">
    <property type="entry name" value="NAD(P)-bd_dom_sf"/>
</dbReference>
<sequence length="426" mass="46354">MPDTAVITGGSGFVGRKLSKALLDGGEFSTIVLYDIEQPSEPLLPGEQYVQGATQDKQCFQDCLMQHSPVSVVFHVAAYGMSGVASLDKTKTWEVNVLGTQRVIAACAAAAVPRLVYTSTCNVVFGGEPIKGGDESLHYIDPKKQLDYYSSSKTHAEIIVLRANGTPLAAAPAAEGAKAKNTQQQQQQQPTYPRLLHTCALRPNGIWGAGEIHHSVRLLRMAERHVLVATFGRADAVQDWTHIDNLVQAQVLAAAALTEEKHYVAAGESYFITDQAPVNSTAFMQPLLEGLGYTMPKTRLPLWLVCWLAWASEWAYFLLPRRLGFEPLFTRNEVRKAAVTHYFNCDHAKYQLGYKPEQRSVDEYLPWFLERGCGAGKQPGAAAGQASAAAGKEGQQQQQQQQVRRAQAAPKAASGKRGKAGSSKAA</sequence>
<keyword evidence="2" id="KW-0560">Oxidoreductase</keyword>
<feature type="domain" description="3-beta hydroxysteroid dehydrogenase/isomerase" evidence="4">
    <location>
        <begin position="196"/>
        <end position="302"/>
    </location>
</feature>
<dbReference type="Gene3D" id="3.40.50.720">
    <property type="entry name" value="NAD(P)-binding Rossmann-like Domain"/>
    <property type="match status" value="1"/>
</dbReference>
<reference evidence="5 6" key="1">
    <citation type="submission" date="2023-05" db="EMBL/GenBank/DDBJ databases">
        <title>A 100% complete, gapless, phased diploid assembly of the Scenedesmus obliquus UTEX 3031 genome.</title>
        <authorList>
            <person name="Biondi T.C."/>
            <person name="Hanschen E.R."/>
            <person name="Kwon T."/>
            <person name="Eng W."/>
            <person name="Kruse C.P.S."/>
            <person name="Koehler S.I."/>
            <person name="Kunde Y."/>
            <person name="Gleasner C.D."/>
            <person name="You Mak K.T."/>
            <person name="Polle J."/>
            <person name="Hovde B.T."/>
            <person name="Starkenburg S.R."/>
        </authorList>
    </citation>
    <scope>NUCLEOTIDE SEQUENCE [LARGE SCALE GENOMIC DNA]</scope>
    <source>
        <strain evidence="5 6">DOE0152z</strain>
    </source>
</reference>
<dbReference type="PANTHER" id="PTHR43245">
    <property type="entry name" value="BIFUNCTIONAL POLYMYXIN RESISTANCE PROTEIN ARNA"/>
    <property type="match status" value="1"/>
</dbReference>
<dbReference type="InterPro" id="IPR050177">
    <property type="entry name" value="Lipid_A_modif_metabolic_enz"/>
</dbReference>
<dbReference type="InterPro" id="IPR002225">
    <property type="entry name" value="3Beta_OHSteriod_DH/Estase"/>
</dbReference>
<organism evidence="5 6">
    <name type="scientific">Tetradesmus obliquus</name>
    <name type="common">Green alga</name>
    <name type="synonym">Acutodesmus obliquus</name>
    <dbReference type="NCBI Taxonomy" id="3088"/>
    <lineage>
        <taxon>Eukaryota</taxon>
        <taxon>Viridiplantae</taxon>
        <taxon>Chlorophyta</taxon>
        <taxon>core chlorophytes</taxon>
        <taxon>Chlorophyceae</taxon>
        <taxon>CS clade</taxon>
        <taxon>Sphaeropleales</taxon>
        <taxon>Scenedesmaceae</taxon>
        <taxon>Tetradesmus</taxon>
    </lineage>
</organism>
<evidence type="ECO:0000259" key="4">
    <source>
        <dbReference type="Pfam" id="PF01073"/>
    </source>
</evidence>
<protein>
    <recommendedName>
        <fullName evidence="4">3-beta hydroxysteroid dehydrogenase/isomerase domain-containing protein</fullName>
    </recommendedName>
</protein>
<gene>
    <name evidence="5" type="ORF">OEZ85_005339</name>
</gene>
<name>A0ABY8UN14_TETOB</name>
<comment type="similarity">
    <text evidence="1">Belongs to the 3-beta-HSD family.</text>
</comment>
<feature type="region of interest" description="Disordered" evidence="3">
    <location>
        <begin position="377"/>
        <end position="426"/>
    </location>
</feature>
<dbReference type="EMBL" id="CP126219">
    <property type="protein sequence ID" value="WIA21003.1"/>
    <property type="molecule type" value="Genomic_DNA"/>
</dbReference>
<feature type="domain" description="3-beta hydroxysteroid dehydrogenase/isomerase" evidence="4">
    <location>
        <begin position="6"/>
        <end position="168"/>
    </location>
</feature>
<accession>A0ABY8UN14</accession>
<dbReference type="SUPFAM" id="SSF51735">
    <property type="entry name" value="NAD(P)-binding Rossmann-fold domains"/>
    <property type="match status" value="1"/>
</dbReference>
<dbReference type="Proteomes" id="UP001244341">
    <property type="component" value="Chromosome 12b"/>
</dbReference>
<keyword evidence="6" id="KW-1185">Reference proteome</keyword>